<dbReference type="InterPro" id="IPR010258">
    <property type="entry name" value="Conjugal_tfr_TrbG/VirB9/CagX"/>
</dbReference>
<evidence type="ECO:0000256" key="1">
    <source>
        <dbReference type="ARBA" id="ARBA00006135"/>
    </source>
</evidence>
<dbReference type="CDD" id="cd06911">
    <property type="entry name" value="VirB9_CagX_TrbG"/>
    <property type="match status" value="1"/>
</dbReference>
<dbReference type="AlphaFoldDB" id="A0A1B8QAG4"/>
<evidence type="ECO:0008006" key="5">
    <source>
        <dbReference type="Google" id="ProtNLM"/>
    </source>
</evidence>
<protein>
    <recommendedName>
        <fullName evidence="5">Type IV secretion system protein virB9</fullName>
    </recommendedName>
</protein>
<name>A0A1B8QAG4_9GAMM</name>
<dbReference type="InterPro" id="IPR033645">
    <property type="entry name" value="VirB9/CagX/TrbG_C"/>
</dbReference>
<comment type="caution">
    <text evidence="3">The sequence shown here is derived from an EMBL/GenBank/DDBJ whole genome shotgun (WGS) entry which is preliminary data.</text>
</comment>
<dbReference type="Proteomes" id="UP000092508">
    <property type="component" value="Unassembled WGS sequence"/>
</dbReference>
<gene>
    <name evidence="3" type="ORF">A9308_09040</name>
</gene>
<dbReference type="InterPro" id="IPR038161">
    <property type="entry name" value="VirB9/CagX/TrbG_C_sf"/>
</dbReference>
<reference evidence="3 4" key="1">
    <citation type="submission" date="2016-06" db="EMBL/GenBank/DDBJ databases">
        <title>Draft genome of Moraxella atlantae CCUG 66109.</title>
        <authorList>
            <person name="Salva-Serra F."/>
            <person name="Engstrom-Jakobsson H."/>
            <person name="Thorell K."/>
            <person name="Gonzales-Siles L."/>
            <person name="Karlsson R."/>
            <person name="Boulund F."/>
            <person name="Engstrand L."/>
            <person name="Kristiansson E."/>
            <person name="Moore E."/>
        </authorList>
    </citation>
    <scope>NUCLEOTIDE SEQUENCE [LARGE SCALE GENOMIC DNA]</scope>
    <source>
        <strain evidence="3 4">CCUG 66109</strain>
    </source>
</reference>
<dbReference type="Gene3D" id="2.60.40.2500">
    <property type="match status" value="1"/>
</dbReference>
<dbReference type="EMBL" id="LZMZ01000032">
    <property type="protein sequence ID" value="OBX76272.1"/>
    <property type="molecule type" value="Genomic_DNA"/>
</dbReference>
<proteinExistence type="inferred from homology"/>
<accession>A0A1B8QAG4</accession>
<evidence type="ECO:0000313" key="3">
    <source>
        <dbReference type="EMBL" id="OBX76272.1"/>
    </source>
</evidence>
<comment type="similarity">
    <text evidence="1">Belongs to the TrbG/VirB9 family.</text>
</comment>
<dbReference type="Pfam" id="PF03524">
    <property type="entry name" value="CagX"/>
    <property type="match status" value="1"/>
</dbReference>
<keyword evidence="2" id="KW-0732">Signal</keyword>
<organism evidence="3 4">
    <name type="scientific">Faucicola atlantae</name>
    <dbReference type="NCBI Taxonomy" id="34059"/>
    <lineage>
        <taxon>Bacteria</taxon>
        <taxon>Pseudomonadati</taxon>
        <taxon>Pseudomonadota</taxon>
        <taxon>Gammaproteobacteria</taxon>
        <taxon>Moraxellales</taxon>
        <taxon>Moraxellaceae</taxon>
        <taxon>Faucicola</taxon>
    </lineage>
</organism>
<sequence>MANTAYAEQTPRAAGKDARVQLFDYDPTTVYVIKTRLGYSSLVQLEDGEELDDNGGLGMGDAKAWSLAVKGNNIFFKPIGDDASTNMILVTNKRSYAFELTVAGDSDNQTYIARFVYPQPKSQPETPQPKPKPKNLALVGQDTQGNNLLIDADINTNYVFRGAPQLKPTYAWDNGRFTYLKFAHAGDMPTIYRVLPDNSEALVNTHIEGDTLVLQEIGYKYRLRFGHVVGELGNQQIRQPAFNNTGTSDKELIRVMEGAH</sequence>
<dbReference type="STRING" id="34059.A9308_09040"/>
<evidence type="ECO:0000256" key="2">
    <source>
        <dbReference type="ARBA" id="ARBA00022729"/>
    </source>
</evidence>
<evidence type="ECO:0000313" key="4">
    <source>
        <dbReference type="Proteomes" id="UP000092508"/>
    </source>
</evidence>